<keyword evidence="2" id="KW-1133">Transmembrane helix</keyword>
<proteinExistence type="predicted"/>
<evidence type="ECO:0000313" key="5">
    <source>
        <dbReference type="Proteomes" id="UP001223390"/>
    </source>
</evidence>
<keyword evidence="2" id="KW-0812">Transmembrane</keyword>
<keyword evidence="2" id="KW-0472">Membrane</keyword>
<feature type="transmembrane region" description="Helical" evidence="2">
    <location>
        <begin position="31"/>
        <end position="57"/>
    </location>
</feature>
<feature type="region of interest" description="Disordered" evidence="1">
    <location>
        <begin position="1"/>
        <end position="23"/>
    </location>
</feature>
<comment type="caution">
    <text evidence="4">The sequence shown here is derived from an EMBL/GenBank/DDBJ whole genome shotgun (WGS) entry which is preliminary data.</text>
</comment>
<feature type="domain" description="YdbS-like PH" evidence="3">
    <location>
        <begin position="87"/>
        <end position="164"/>
    </location>
</feature>
<keyword evidence="5" id="KW-1185">Reference proteome</keyword>
<dbReference type="Pfam" id="PF03703">
    <property type="entry name" value="bPH_2"/>
    <property type="match status" value="1"/>
</dbReference>
<organism evidence="4 5">
    <name type="scientific">Streptomyces katrae</name>
    <dbReference type="NCBI Taxonomy" id="68223"/>
    <lineage>
        <taxon>Bacteria</taxon>
        <taxon>Bacillati</taxon>
        <taxon>Actinomycetota</taxon>
        <taxon>Actinomycetes</taxon>
        <taxon>Kitasatosporales</taxon>
        <taxon>Streptomycetaceae</taxon>
        <taxon>Streptomyces</taxon>
    </lineage>
</organism>
<dbReference type="EMBL" id="JASITI010000006">
    <property type="protein sequence ID" value="MDK9495425.1"/>
    <property type="molecule type" value="Genomic_DNA"/>
</dbReference>
<name>A0ABT7GPA7_9ACTN</name>
<feature type="transmembrane region" description="Helical" evidence="2">
    <location>
        <begin position="63"/>
        <end position="82"/>
    </location>
</feature>
<dbReference type="PANTHER" id="PTHR34473">
    <property type="entry name" value="UPF0699 TRANSMEMBRANE PROTEIN YDBS"/>
    <property type="match status" value="1"/>
</dbReference>
<evidence type="ECO:0000256" key="1">
    <source>
        <dbReference type="SAM" id="MobiDB-lite"/>
    </source>
</evidence>
<dbReference type="Proteomes" id="UP001223390">
    <property type="component" value="Unassembled WGS sequence"/>
</dbReference>
<protein>
    <submittedName>
        <fullName evidence="4">PH domain-containing protein</fullName>
    </submittedName>
</protein>
<reference evidence="4 5" key="1">
    <citation type="submission" date="2023-05" db="EMBL/GenBank/DDBJ databases">
        <title>Sequencing and Assembly of Streptomyces sp. NP73.</title>
        <authorList>
            <person name="Konwar A.N."/>
            <person name="Saikia K."/>
            <person name="Thakur D."/>
        </authorList>
    </citation>
    <scope>NUCLEOTIDE SEQUENCE [LARGE SCALE GENOMIC DNA]</scope>
    <source>
        <strain evidence="4 5">NP73</strain>
    </source>
</reference>
<dbReference type="InterPro" id="IPR005182">
    <property type="entry name" value="YdbS-like_PH"/>
</dbReference>
<gene>
    <name evidence="4" type="ORF">QEZ40_006073</name>
</gene>
<evidence type="ECO:0000256" key="2">
    <source>
        <dbReference type="SAM" id="Phobius"/>
    </source>
</evidence>
<sequence length="177" mass="19620">MTGAEAHATAPPTGTPHGSIRPPRHRVEKRAVWWWTIRVVISMAVVLGALGLTYWLWEGSRPWVGPGFVVLAVCHAVTAVVMPGWRYRVHRWESTDRAVYDLKGWLVREWRIVPISRIQSVDVVRGPVQQWLGLATLRVVTASHEGHVKIVGLDADVVARTAEELTAITQATPGDAT</sequence>
<accession>A0ABT7GPA7</accession>
<dbReference type="PANTHER" id="PTHR34473:SF3">
    <property type="entry name" value="TRANSMEMBRANE PROTEIN-RELATED"/>
    <property type="match status" value="1"/>
</dbReference>
<dbReference type="RefSeq" id="WP_125815219.1">
    <property type="nucleotide sequence ID" value="NZ_JASITI010000006.1"/>
</dbReference>
<evidence type="ECO:0000259" key="3">
    <source>
        <dbReference type="Pfam" id="PF03703"/>
    </source>
</evidence>
<evidence type="ECO:0000313" key="4">
    <source>
        <dbReference type="EMBL" id="MDK9495425.1"/>
    </source>
</evidence>